<comment type="caution">
    <text evidence="2">The sequence shown here is derived from an EMBL/GenBank/DDBJ whole genome shotgun (WGS) entry which is preliminary data.</text>
</comment>
<dbReference type="SUPFAM" id="SSF50800">
    <property type="entry name" value="PK beta-barrel domain-like"/>
    <property type="match status" value="1"/>
</dbReference>
<dbReference type="InterPro" id="IPR011037">
    <property type="entry name" value="Pyrv_Knase-like_insert_dom_sf"/>
</dbReference>
<dbReference type="InterPro" id="IPR005302">
    <property type="entry name" value="MoCF_Sase_C"/>
</dbReference>
<dbReference type="OrthoDB" id="9786134at2"/>
<reference evidence="2 3" key="1">
    <citation type="submission" date="2015-04" db="EMBL/GenBank/DDBJ databases">
        <title>Complete genome of flavobacterium.</title>
        <authorList>
            <person name="Kwon Y.M."/>
            <person name="Kim S.-J."/>
        </authorList>
    </citation>
    <scope>NUCLEOTIDE SEQUENCE [LARGE SCALE GENOMIC DNA]</scope>
    <source>
        <strain evidence="2 3">DK169</strain>
    </source>
</reference>
<dbReference type="PATRIC" id="fig|1547436.3.peg.1397"/>
<dbReference type="PANTHER" id="PTHR30212:SF2">
    <property type="entry name" value="PROTEIN YIIM"/>
    <property type="match status" value="1"/>
</dbReference>
<dbReference type="Pfam" id="PF03473">
    <property type="entry name" value="MOSC"/>
    <property type="match status" value="1"/>
</dbReference>
<sequence length="211" mass="24455">MKVISTNLGKATSILWNGKKEQTGIFKYPVRTSIVLEKNDVFKDTIIDRKHHGGEHKACYLFSANQYPFWKEKYPDLKWDWGMFGENLTVEGLDESKIRIGNVYRIGTALVQITQPREPCYKLGIRFGTQEILKQFIDHGFPGAYIKILEVGEVKVGDNLELVQESENTLTVQQFYKLLFSRSKDMDLIRLAVANEALPEYKRNRLKKHLQ</sequence>
<dbReference type="Proteomes" id="UP000050827">
    <property type="component" value="Unassembled WGS sequence"/>
</dbReference>
<accession>A0A0Q1BGT6</accession>
<organism evidence="2 3">
    <name type="scientific">Flagellimonas eckloniae</name>
    <dbReference type="NCBI Taxonomy" id="346185"/>
    <lineage>
        <taxon>Bacteria</taxon>
        <taxon>Pseudomonadati</taxon>
        <taxon>Bacteroidota</taxon>
        <taxon>Flavobacteriia</taxon>
        <taxon>Flavobacteriales</taxon>
        <taxon>Flavobacteriaceae</taxon>
        <taxon>Flagellimonas</taxon>
    </lineage>
</organism>
<dbReference type="EMBL" id="LCTZ01000002">
    <property type="protein sequence ID" value="KQC29617.1"/>
    <property type="molecule type" value="Genomic_DNA"/>
</dbReference>
<dbReference type="RefSeq" id="WP_055393559.1">
    <property type="nucleotide sequence ID" value="NZ_LCTZ01000002.1"/>
</dbReference>
<name>A0A0Q1BGT6_9FLAO</name>
<dbReference type="PROSITE" id="PS51340">
    <property type="entry name" value="MOSC"/>
    <property type="match status" value="1"/>
</dbReference>
<dbReference type="InterPro" id="IPR052353">
    <property type="entry name" value="Benzoxazolinone_Detox_Enz"/>
</dbReference>
<evidence type="ECO:0000313" key="3">
    <source>
        <dbReference type="Proteomes" id="UP000050827"/>
    </source>
</evidence>
<feature type="domain" description="MOSC" evidence="1">
    <location>
        <begin position="28"/>
        <end position="163"/>
    </location>
</feature>
<proteinExistence type="predicted"/>
<dbReference type="GO" id="GO:0030151">
    <property type="term" value="F:molybdenum ion binding"/>
    <property type="evidence" value="ECO:0007669"/>
    <property type="project" value="InterPro"/>
</dbReference>
<dbReference type="AlphaFoldDB" id="A0A0Q1BGT6"/>
<dbReference type="PANTHER" id="PTHR30212">
    <property type="entry name" value="PROTEIN YIIM"/>
    <property type="match status" value="1"/>
</dbReference>
<keyword evidence="3" id="KW-1185">Reference proteome</keyword>
<dbReference type="STRING" id="346185.AAY42_06745"/>
<evidence type="ECO:0000259" key="1">
    <source>
        <dbReference type="PROSITE" id="PS51340"/>
    </source>
</evidence>
<evidence type="ECO:0000313" key="2">
    <source>
        <dbReference type="EMBL" id="KQC29617.1"/>
    </source>
</evidence>
<dbReference type="GO" id="GO:0003824">
    <property type="term" value="F:catalytic activity"/>
    <property type="evidence" value="ECO:0007669"/>
    <property type="project" value="InterPro"/>
</dbReference>
<protein>
    <submittedName>
        <fullName evidence="2">Sulfurase</fullName>
    </submittedName>
</protein>
<gene>
    <name evidence="2" type="ORF">AAY42_06745</name>
</gene>
<dbReference type="GO" id="GO:0030170">
    <property type="term" value="F:pyridoxal phosphate binding"/>
    <property type="evidence" value="ECO:0007669"/>
    <property type="project" value="InterPro"/>
</dbReference>
<dbReference type="Gene3D" id="2.40.33.20">
    <property type="entry name" value="PK beta-barrel domain-like"/>
    <property type="match status" value="1"/>
</dbReference>